<dbReference type="GeneID" id="77808194"/>
<sequence length="66" mass="7010">MASCTIPTTISSSMRVTPSPAEHLMMTSQTSNVLRNRTSAVGAAKADGHPTTNYWGTDGTYGYDGR</sequence>
<reference evidence="1" key="1">
    <citation type="submission" date="2022-10" db="EMBL/GenBank/DDBJ databases">
        <title>Puccinia triticina Genome sequencing and assembly.</title>
        <authorList>
            <person name="Li C."/>
        </authorList>
    </citation>
    <scope>NUCLEOTIDE SEQUENCE</scope>
    <source>
        <strain evidence="1">Pt15</strain>
    </source>
</reference>
<organism evidence="1 2">
    <name type="scientific">Puccinia triticina</name>
    <dbReference type="NCBI Taxonomy" id="208348"/>
    <lineage>
        <taxon>Eukaryota</taxon>
        <taxon>Fungi</taxon>
        <taxon>Dikarya</taxon>
        <taxon>Basidiomycota</taxon>
        <taxon>Pucciniomycotina</taxon>
        <taxon>Pucciniomycetes</taxon>
        <taxon>Pucciniales</taxon>
        <taxon>Pucciniaceae</taxon>
        <taxon>Puccinia</taxon>
    </lineage>
</organism>
<dbReference type="RefSeq" id="XP_053018529.1">
    <property type="nucleotide sequence ID" value="XM_053167299.1"/>
</dbReference>
<proteinExistence type="predicted"/>
<protein>
    <submittedName>
        <fullName evidence="1">Uncharacterized protein</fullName>
    </submittedName>
</protein>
<dbReference type="EMBL" id="CP110423">
    <property type="protein sequence ID" value="WAQ82974.1"/>
    <property type="molecule type" value="Genomic_DNA"/>
</dbReference>
<name>A0ABY7CE45_9BASI</name>
<accession>A0ABY7CE45</accession>
<evidence type="ECO:0000313" key="1">
    <source>
        <dbReference type="EMBL" id="WAQ82974.1"/>
    </source>
</evidence>
<keyword evidence="2" id="KW-1185">Reference proteome</keyword>
<dbReference type="Proteomes" id="UP001164743">
    <property type="component" value="Chromosome 3A"/>
</dbReference>
<gene>
    <name evidence="1" type="ORF">PtA15_3A340</name>
</gene>
<evidence type="ECO:0000313" key="2">
    <source>
        <dbReference type="Proteomes" id="UP001164743"/>
    </source>
</evidence>